<evidence type="ECO:0000313" key="14">
    <source>
        <dbReference type="Proteomes" id="UP000294933"/>
    </source>
</evidence>
<dbReference type="InterPro" id="IPR006593">
    <property type="entry name" value="Cyt_b561/ferric_Rdtase_TM"/>
</dbReference>
<evidence type="ECO:0000256" key="4">
    <source>
        <dbReference type="ARBA" id="ARBA00022617"/>
    </source>
</evidence>
<comment type="cofactor">
    <cofactor evidence="1">
        <name>heme b</name>
        <dbReference type="ChEBI" id="CHEBI:60344"/>
    </cofactor>
</comment>
<evidence type="ECO:0000256" key="8">
    <source>
        <dbReference type="ARBA" id="ARBA00022989"/>
    </source>
</evidence>
<dbReference type="PANTHER" id="PTHR15422">
    <property type="entry name" value="OS05G0565100 PROTEIN"/>
    <property type="match status" value="1"/>
</dbReference>
<dbReference type="InterPro" id="IPR045150">
    <property type="entry name" value="CYB561D1/2"/>
</dbReference>
<evidence type="ECO:0000256" key="10">
    <source>
        <dbReference type="ARBA" id="ARBA00023136"/>
    </source>
</evidence>
<dbReference type="AlphaFoldDB" id="A0A4Y7PUL2"/>
<keyword evidence="14" id="KW-1185">Reference proteome</keyword>
<gene>
    <name evidence="13" type="ORF">BD410DRAFT_792984</name>
</gene>
<dbReference type="OrthoDB" id="366214at2759"/>
<keyword evidence="6" id="KW-0479">Metal-binding</keyword>
<evidence type="ECO:0000256" key="5">
    <source>
        <dbReference type="ARBA" id="ARBA00022692"/>
    </source>
</evidence>
<keyword evidence="8 11" id="KW-1133">Transmembrane helix</keyword>
<dbReference type="CDD" id="cd08760">
    <property type="entry name" value="Cyt_b561_FRRS1_like"/>
    <property type="match status" value="1"/>
</dbReference>
<dbReference type="Gene3D" id="1.20.120.1770">
    <property type="match status" value="1"/>
</dbReference>
<dbReference type="STRING" id="50990.A0A4Y7PUL2"/>
<dbReference type="PANTHER" id="PTHR15422:SF24">
    <property type="entry name" value="DOMON RELATED DOMAIN-CONTAINING PROTEIN"/>
    <property type="match status" value="1"/>
</dbReference>
<protein>
    <recommendedName>
        <fullName evidence="12">Cytochrome b561 domain-containing protein</fullName>
    </recommendedName>
</protein>
<evidence type="ECO:0000256" key="1">
    <source>
        <dbReference type="ARBA" id="ARBA00001970"/>
    </source>
</evidence>
<dbReference type="GO" id="GO:0020037">
    <property type="term" value="F:heme binding"/>
    <property type="evidence" value="ECO:0007669"/>
    <property type="project" value="TreeGrafter"/>
</dbReference>
<dbReference type="GO" id="GO:0140575">
    <property type="term" value="F:transmembrane monodehydroascorbate reductase activity"/>
    <property type="evidence" value="ECO:0007669"/>
    <property type="project" value="InterPro"/>
</dbReference>
<organism evidence="13 14">
    <name type="scientific">Rickenella mellea</name>
    <dbReference type="NCBI Taxonomy" id="50990"/>
    <lineage>
        <taxon>Eukaryota</taxon>
        <taxon>Fungi</taxon>
        <taxon>Dikarya</taxon>
        <taxon>Basidiomycota</taxon>
        <taxon>Agaricomycotina</taxon>
        <taxon>Agaricomycetes</taxon>
        <taxon>Hymenochaetales</taxon>
        <taxon>Rickenellaceae</taxon>
        <taxon>Rickenella</taxon>
    </lineage>
</organism>
<keyword evidence="7" id="KW-0249">Electron transport</keyword>
<dbReference type="VEuPathDB" id="FungiDB:BD410DRAFT_792984"/>
<sequence>MSQPAPSTIPLLPLEKKIRNHATLCAVGFLILLPIGALVGRYLRTFTSRWFWGHWVIQFLVAGPVILTGWAFGYRLTADNFTGHWNDPHKKTGLALLILYIIQVLLGAIIHFFKTPYFFSGRRPPQNYLHATIGLAIIALAFYQVHYGITFEWYELTGGLHVVPHSVMSAWIAVAVVFWTLYVIGLALLPRQYKIEAVNRSQNGDEKLGSVSTASNA</sequence>
<dbReference type="PROSITE" id="PS50939">
    <property type="entry name" value="CYTOCHROME_B561"/>
    <property type="match status" value="1"/>
</dbReference>
<keyword evidence="9" id="KW-0408">Iron</keyword>
<feature type="transmembrane region" description="Helical" evidence="11">
    <location>
        <begin position="20"/>
        <end position="43"/>
    </location>
</feature>
<keyword evidence="10 11" id="KW-0472">Membrane</keyword>
<feature type="transmembrane region" description="Helical" evidence="11">
    <location>
        <begin position="169"/>
        <end position="189"/>
    </location>
</feature>
<evidence type="ECO:0000256" key="2">
    <source>
        <dbReference type="ARBA" id="ARBA00004141"/>
    </source>
</evidence>
<feature type="transmembrane region" description="Helical" evidence="11">
    <location>
        <begin position="94"/>
        <end position="113"/>
    </location>
</feature>
<feature type="domain" description="Cytochrome b561" evidence="12">
    <location>
        <begin position="1"/>
        <end position="188"/>
    </location>
</feature>
<name>A0A4Y7PUL2_9AGAM</name>
<keyword evidence="3" id="KW-0813">Transport</keyword>
<evidence type="ECO:0000256" key="3">
    <source>
        <dbReference type="ARBA" id="ARBA00022448"/>
    </source>
</evidence>
<keyword evidence="4" id="KW-0349">Heme</keyword>
<dbReference type="Proteomes" id="UP000294933">
    <property type="component" value="Unassembled WGS sequence"/>
</dbReference>
<dbReference type="GO" id="GO:0046872">
    <property type="term" value="F:metal ion binding"/>
    <property type="evidence" value="ECO:0007669"/>
    <property type="project" value="UniProtKB-KW"/>
</dbReference>
<reference evidence="13 14" key="1">
    <citation type="submission" date="2018-06" db="EMBL/GenBank/DDBJ databases">
        <title>A transcriptomic atlas of mushroom development highlights an independent origin of complex multicellularity.</title>
        <authorList>
            <consortium name="DOE Joint Genome Institute"/>
            <person name="Krizsan K."/>
            <person name="Almasi E."/>
            <person name="Merenyi Z."/>
            <person name="Sahu N."/>
            <person name="Viragh M."/>
            <person name="Koszo T."/>
            <person name="Mondo S."/>
            <person name="Kiss B."/>
            <person name="Balint B."/>
            <person name="Kues U."/>
            <person name="Barry K."/>
            <person name="Hegedus J.C."/>
            <person name="Henrissat B."/>
            <person name="Johnson J."/>
            <person name="Lipzen A."/>
            <person name="Ohm R."/>
            <person name="Nagy I."/>
            <person name="Pangilinan J."/>
            <person name="Yan J."/>
            <person name="Xiong Y."/>
            <person name="Grigoriev I.V."/>
            <person name="Hibbett D.S."/>
            <person name="Nagy L.G."/>
        </authorList>
    </citation>
    <scope>NUCLEOTIDE SEQUENCE [LARGE SCALE GENOMIC DNA]</scope>
    <source>
        <strain evidence="13 14">SZMC22713</strain>
    </source>
</reference>
<evidence type="ECO:0000256" key="6">
    <source>
        <dbReference type="ARBA" id="ARBA00022723"/>
    </source>
</evidence>
<evidence type="ECO:0000313" key="13">
    <source>
        <dbReference type="EMBL" id="TDL18798.1"/>
    </source>
</evidence>
<dbReference type="EMBL" id="ML170204">
    <property type="protein sequence ID" value="TDL18798.1"/>
    <property type="molecule type" value="Genomic_DNA"/>
</dbReference>
<evidence type="ECO:0000256" key="9">
    <source>
        <dbReference type="ARBA" id="ARBA00023004"/>
    </source>
</evidence>
<comment type="subcellular location">
    <subcellularLocation>
        <location evidence="2">Membrane</location>
        <topology evidence="2">Multi-pass membrane protein</topology>
    </subcellularLocation>
</comment>
<evidence type="ECO:0000256" key="11">
    <source>
        <dbReference type="SAM" id="Phobius"/>
    </source>
</evidence>
<feature type="transmembrane region" description="Helical" evidence="11">
    <location>
        <begin position="55"/>
        <end position="74"/>
    </location>
</feature>
<dbReference type="Pfam" id="PF03188">
    <property type="entry name" value="Cytochrom_B561"/>
    <property type="match status" value="1"/>
</dbReference>
<proteinExistence type="predicted"/>
<evidence type="ECO:0000259" key="12">
    <source>
        <dbReference type="PROSITE" id="PS50939"/>
    </source>
</evidence>
<dbReference type="SMART" id="SM00665">
    <property type="entry name" value="B561"/>
    <property type="match status" value="1"/>
</dbReference>
<feature type="transmembrane region" description="Helical" evidence="11">
    <location>
        <begin position="128"/>
        <end position="149"/>
    </location>
</feature>
<keyword evidence="5 11" id="KW-0812">Transmembrane</keyword>
<dbReference type="GO" id="GO:0016020">
    <property type="term" value="C:membrane"/>
    <property type="evidence" value="ECO:0007669"/>
    <property type="project" value="UniProtKB-SubCell"/>
</dbReference>
<accession>A0A4Y7PUL2</accession>
<evidence type="ECO:0000256" key="7">
    <source>
        <dbReference type="ARBA" id="ARBA00022982"/>
    </source>
</evidence>